<dbReference type="SUPFAM" id="SSF47090">
    <property type="entry name" value="PGBD-like"/>
    <property type="match status" value="1"/>
</dbReference>
<feature type="binding site" evidence="11">
    <location>
        <position position="209"/>
    </location>
    <ligand>
        <name>Ca(2+)</name>
        <dbReference type="ChEBI" id="CHEBI:29108"/>
        <label>3</label>
    </ligand>
</feature>
<dbReference type="InterPro" id="IPR036365">
    <property type="entry name" value="PGBD-like_sf"/>
</dbReference>
<evidence type="ECO:0000256" key="8">
    <source>
        <dbReference type="ARBA" id="ARBA00023145"/>
    </source>
</evidence>
<proteinExistence type="inferred from homology"/>
<keyword evidence="6 10" id="KW-0862">Zinc</keyword>
<feature type="chain" id="PRO_5026908767" evidence="14">
    <location>
        <begin position="20"/>
        <end position="545"/>
    </location>
</feature>
<dbReference type="GO" id="GO:0030198">
    <property type="term" value="P:extracellular matrix organization"/>
    <property type="evidence" value="ECO:0007669"/>
    <property type="project" value="TreeGrafter"/>
</dbReference>
<feature type="binding site" evidence="11">
    <location>
        <position position="180"/>
    </location>
    <ligand>
        <name>Ca(2+)</name>
        <dbReference type="ChEBI" id="CHEBI:29108"/>
        <label>3</label>
    </ligand>
</feature>
<feature type="binding site" evidence="11">
    <location>
        <position position="172"/>
    </location>
    <ligand>
        <name>Zn(2+)</name>
        <dbReference type="ChEBI" id="CHEBI:29105"/>
        <label>1</label>
    </ligand>
</feature>
<dbReference type="SMART" id="SM00120">
    <property type="entry name" value="HX"/>
    <property type="match status" value="4"/>
</dbReference>
<feature type="domain" description="Peptidase metallopeptidase" evidence="15">
    <location>
        <begin position="109"/>
        <end position="279"/>
    </location>
</feature>
<evidence type="ECO:0000259" key="15">
    <source>
        <dbReference type="SMART" id="SM00235"/>
    </source>
</evidence>
<keyword evidence="8" id="KW-0865">Zymogen</keyword>
<comment type="cofactor">
    <cofactor evidence="11">
        <name>Ca(2+)</name>
        <dbReference type="ChEBI" id="CHEBI:29108"/>
    </cofactor>
    <text evidence="11">Can bind about 5 Ca(2+) ions per subunit.</text>
</comment>
<dbReference type="GO" id="GO:0004222">
    <property type="term" value="F:metalloendopeptidase activity"/>
    <property type="evidence" value="ECO:0007669"/>
    <property type="project" value="InterPro"/>
</dbReference>
<dbReference type="OrthoDB" id="406838at2759"/>
<gene>
    <name evidence="17" type="primary">LOC115882822</name>
</gene>
<name>A0A6J2XZI9_SITOR</name>
<feature type="binding site" evidence="10">
    <location>
        <position position="232"/>
    </location>
    <ligand>
        <name>Zn(2+)</name>
        <dbReference type="ChEBI" id="CHEBI:29105"/>
        <label>2</label>
        <note>catalytic</note>
    </ligand>
</feature>
<dbReference type="PRINTS" id="PR00138">
    <property type="entry name" value="MATRIXIN"/>
</dbReference>
<keyword evidence="5" id="KW-0378">Hydrolase</keyword>
<keyword evidence="2" id="KW-0645">Protease</keyword>
<dbReference type="AlphaFoldDB" id="A0A6J2XZI9"/>
<feature type="binding site" evidence="11">
    <location>
        <position position="394"/>
    </location>
    <ligand>
        <name>Ca(2+)</name>
        <dbReference type="ChEBI" id="CHEBI:29108"/>
        <label>4</label>
    </ligand>
</feature>
<dbReference type="FunFam" id="2.110.10.10:FF:000018">
    <property type="entry name" value="Matrix metallopeptidase 25b"/>
    <property type="match status" value="1"/>
</dbReference>
<evidence type="ECO:0000256" key="9">
    <source>
        <dbReference type="PIRSR" id="PIRSR001191-1"/>
    </source>
</evidence>
<dbReference type="InterPro" id="IPR001818">
    <property type="entry name" value="Pept_M10_metallopeptidase"/>
</dbReference>
<feature type="region of interest" description="Disordered" evidence="13">
    <location>
        <begin position="287"/>
        <end position="331"/>
    </location>
</feature>
<evidence type="ECO:0000256" key="7">
    <source>
        <dbReference type="ARBA" id="ARBA00023049"/>
    </source>
</evidence>
<dbReference type="GO" id="GO:0008270">
    <property type="term" value="F:zinc ion binding"/>
    <property type="evidence" value="ECO:0007669"/>
    <property type="project" value="InterPro"/>
</dbReference>
<feature type="binding site" evidence="11">
    <location>
        <position position="206"/>
    </location>
    <ligand>
        <name>Ca(2+)</name>
        <dbReference type="ChEBI" id="CHEBI:29108"/>
        <label>3</label>
    </ligand>
</feature>
<dbReference type="CDD" id="cd00094">
    <property type="entry name" value="HX"/>
    <property type="match status" value="1"/>
</dbReference>
<feature type="signal peptide" evidence="14">
    <location>
        <begin position="1"/>
        <end position="19"/>
    </location>
</feature>
<evidence type="ECO:0000256" key="14">
    <source>
        <dbReference type="SAM" id="SignalP"/>
    </source>
</evidence>
<dbReference type="Pfam" id="PF00045">
    <property type="entry name" value="Hemopexin"/>
    <property type="match status" value="4"/>
</dbReference>
<feature type="binding site" evidence="11">
    <location>
        <position position="204"/>
    </location>
    <ligand>
        <name>Zn(2+)</name>
        <dbReference type="ChEBI" id="CHEBI:29105"/>
        <label>1</label>
    </ligand>
</feature>
<feature type="compositionally biased region" description="Basic and acidic residues" evidence="13">
    <location>
        <begin position="309"/>
        <end position="330"/>
    </location>
</feature>
<dbReference type="GO" id="GO:0031012">
    <property type="term" value="C:extracellular matrix"/>
    <property type="evidence" value="ECO:0007669"/>
    <property type="project" value="InterPro"/>
</dbReference>
<feature type="binding site" evidence="11">
    <location>
        <position position="345"/>
    </location>
    <ligand>
        <name>Ca(2+)</name>
        <dbReference type="ChEBI" id="CHEBI:29108"/>
        <label>4</label>
    </ligand>
</feature>
<feature type="binding site" evidence="11">
    <location>
        <position position="396"/>
    </location>
    <ligand>
        <name>Ca(2+)</name>
        <dbReference type="ChEBI" id="CHEBI:29108"/>
        <label>5</label>
    </ligand>
</feature>
<dbReference type="InterPro" id="IPR006026">
    <property type="entry name" value="Peptidase_Metallo"/>
</dbReference>
<dbReference type="SUPFAM" id="SSF50923">
    <property type="entry name" value="Hemopexin-like domain"/>
    <property type="match status" value="1"/>
</dbReference>
<dbReference type="InterPro" id="IPR000585">
    <property type="entry name" value="Hemopexin-like_dom"/>
</dbReference>
<feature type="binding site" evidence="11">
    <location>
        <position position="202"/>
    </location>
    <ligand>
        <name>Ca(2+)</name>
        <dbReference type="ChEBI" id="CHEBI:29108"/>
        <label>2</label>
    </ligand>
</feature>
<dbReference type="GO" id="GO:0006508">
    <property type="term" value="P:proteolysis"/>
    <property type="evidence" value="ECO:0007669"/>
    <property type="project" value="UniProtKB-KW"/>
</dbReference>
<feature type="binding site" evidence="10">
    <location>
        <position position="242"/>
    </location>
    <ligand>
        <name>Zn(2+)</name>
        <dbReference type="ChEBI" id="CHEBI:29105"/>
        <label>2</label>
        <note>catalytic</note>
    </ligand>
</feature>
<dbReference type="InParanoid" id="A0A6J2XZI9"/>
<comment type="similarity">
    <text evidence="1">Belongs to the peptidase M10A family.</text>
</comment>
<dbReference type="InterPro" id="IPR024079">
    <property type="entry name" value="MetalloPept_cat_dom_sf"/>
</dbReference>
<dbReference type="Pfam" id="PF00413">
    <property type="entry name" value="Peptidase_M10"/>
    <property type="match status" value="1"/>
</dbReference>
<evidence type="ECO:0000256" key="3">
    <source>
        <dbReference type="ARBA" id="ARBA00022723"/>
    </source>
</evidence>
<dbReference type="RefSeq" id="XP_030756928.1">
    <property type="nucleotide sequence ID" value="XM_030901068.1"/>
</dbReference>
<evidence type="ECO:0000256" key="4">
    <source>
        <dbReference type="ARBA" id="ARBA00022737"/>
    </source>
</evidence>
<accession>A0A6J2XZI9</accession>
<feature type="binding site" evidence="11">
    <location>
        <position position="162"/>
    </location>
    <ligand>
        <name>Ca(2+)</name>
        <dbReference type="ChEBI" id="CHEBI:29108"/>
        <label>2</label>
    </ligand>
</feature>
<dbReference type="PIRSF" id="PIRSF001191">
    <property type="entry name" value="Peptidase_M10A_matrix"/>
    <property type="match status" value="1"/>
</dbReference>
<feature type="repeat" description="Hemopexin" evidence="12">
    <location>
        <begin position="341"/>
        <end position="386"/>
    </location>
</feature>
<sequence>MISIHKLTIVWGCIIFLKAFPISNKFKKQIPSDTAYQFMKQYGYIVDDGGKSEALYSEESVRNIIKTMQRYGAIEETGVIDNDTLKLISSPRCGVEDIVSGGRTKRYVTTKGWNKRNLTYYISNWSSKLNEDTVASNIQKALDIWGSYGRLTFTRSNSQYADIIVSFASGYHGDSYPFDGPGLVLAHAFFPYRYEEVGIDGDIHFDNDEDWADRANNVGNPEGTDFFTVALHELGHSLGLAHSTVPTSVMFPYYKGYEPGAQTYLDYDDIIGMYQLYIARSIPDSGIPSNDIPDREPVQQKEPPQDFLYHGDSESVDEHKEHDPTHHIPKDNSPSLPYICNGYLDAVATLRGELFVFKDEYLWRFRDMRRLEPGYPTKTREMFPELPEDIKKIDAAYQRTDGSIVLFTGNQYWVSDGSRFIENSPLPLSNYGLPDYLDSIDAVQLWAKNGKTYFYKNDRFWRYNELTKTMDEGYPMHMERWRGVPQNLDAATTWKDGNTYFFKNELFWKFDNDWIIATETSPFPIGPIWFGCEEENNMMRLFGNN</sequence>
<keyword evidence="3 10" id="KW-0479">Metal-binding</keyword>
<evidence type="ECO:0000256" key="13">
    <source>
        <dbReference type="SAM" id="MobiDB-lite"/>
    </source>
</evidence>
<feature type="binding site" evidence="11">
    <location>
        <position position="250"/>
    </location>
    <ligand>
        <name>Zn(2+)</name>
        <dbReference type="ChEBI" id="CHEBI:29105"/>
        <label>2</label>
        <note>catalytic</note>
    </ligand>
</feature>
<dbReference type="SMART" id="SM00235">
    <property type="entry name" value="ZnMc"/>
    <property type="match status" value="1"/>
</dbReference>
<evidence type="ECO:0000256" key="2">
    <source>
        <dbReference type="ARBA" id="ARBA00022670"/>
    </source>
</evidence>
<evidence type="ECO:0000256" key="10">
    <source>
        <dbReference type="PIRSR" id="PIRSR001191-2"/>
    </source>
</evidence>
<dbReference type="InterPro" id="IPR036375">
    <property type="entry name" value="Hemopexin-like_dom_sf"/>
</dbReference>
<comment type="cofactor">
    <cofactor evidence="11">
        <name>Zn(2+)</name>
        <dbReference type="ChEBI" id="CHEBI:29105"/>
    </cofactor>
    <text evidence="11">Binds 2 Zn(2+) ions per subunit.</text>
</comment>
<dbReference type="Gene3D" id="3.40.390.10">
    <property type="entry name" value="Collagenase (Catalytic Domain)"/>
    <property type="match status" value="1"/>
</dbReference>
<dbReference type="GeneID" id="115882822"/>
<feature type="binding site" evidence="11">
    <location>
        <position position="489"/>
    </location>
    <ligand>
        <name>Ca(2+)</name>
        <dbReference type="ChEBI" id="CHEBI:29108"/>
        <label>4</label>
    </ligand>
</feature>
<feature type="binding site" description="in inhibited form" evidence="11">
    <location>
        <position position="93"/>
    </location>
    <ligand>
        <name>Zn(2+)</name>
        <dbReference type="ChEBI" id="CHEBI:29105"/>
        <label>2</label>
        <note>catalytic</note>
    </ligand>
</feature>
<dbReference type="GO" id="GO:0005615">
    <property type="term" value="C:extracellular space"/>
    <property type="evidence" value="ECO:0007669"/>
    <property type="project" value="TreeGrafter"/>
</dbReference>
<dbReference type="PROSITE" id="PS51642">
    <property type="entry name" value="HEMOPEXIN_2"/>
    <property type="match status" value="3"/>
</dbReference>
<dbReference type="Proteomes" id="UP000504635">
    <property type="component" value="Unplaced"/>
</dbReference>
<evidence type="ECO:0000256" key="11">
    <source>
        <dbReference type="PIRSR" id="PIRSR621190-2"/>
    </source>
</evidence>
<reference evidence="17" key="1">
    <citation type="submission" date="2025-08" db="UniProtKB">
        <authorList>
            <consortium name="RefSeq"/>
        </authorList>
    </citation>
    <scope>IDENTIFICATION</scope>
    <source>
        <tissue evidence="17">Gonads</tissue>
    </source>
</reference>
<keyword evidence="4" id="KW-0677">Repeat</keyword>
<feature type="binding site" evidence="10">
    <location>
        <position position="236"/>
    </location>
    <ligand>
        <name>Zn(2+)</name>
        <dbReference type="ChEBI" id="CHEBI:29105"/>
        <label>2</label>
        <note>catalytic</note>
    </ligand>
</feature>
<organism evidence="16 17">
    <name type="scientific">Sitophilus oryzae</name>
    <name type="common">Rice weevil</name>
    <name type="synonym">Curculio oryzae</name>
    <dbReference type="NCBI Taxonomy" id="7048"/>
    <lineage>
        <taxon>Eukaryota</taxon>
        <taxon>Metazoa</taxon>
        <taxon>Ecdysozoa</taxon>
        <taxon>Arthropoda</taxon>
        <taxon>Hexapoda</taxon>
        <taxon>Insecta</taxon>
        <taxon>Pterygota</taxon>
        <taxon>Neoptera</taxon>
        <taxon>Endopterygota</taxon>
        <taxon>Coleoptera</taxon>
        <taxon>Polyphaga</taxon>
        <taxon>Cucujiformia</taxon>
        <taxon>Curculionidae</taxon>
        <taxon>Dryophthorinae</taxon>
        <taxon>Sitophilus</taxon>
    </lineage>
</organism>
<dbReference type="KEGG" id="soy:115882822"/>
<feature type="binding site" evidence="11">
    <location>
        <position position="179"/>
    </location>
    <ligand>
        <name>Ca(2+)</name>
        <dbReference type="ChEBI" id="CHEBI:29108"/>
        <label>3</label>
    </ligand>
</feature>
<dbReference type="PANTHER" id="PTHR10201">
    <property type="entry name" value="MATRIX METALLOPROTEINASE"/>
    <property type="match status" value="1"/>
</dbReference>
<dbReference type="InterPro" id="IPR033739">
    <property type="entry name" value="M10A_MMP"/>
</dbReference>
<dbReference type="SUPFAM" id="SSF55486">
    <property type="entry name" value="Metalloproteases ('zincins'), catalytic domain"/>
    <property type="match status" value="1"/>
</dbReference>
<dbReference type="GO" id="GO:0030574">
    <property type="term" value="P:collagen catabolic process"/>
    <property type="evidence" value="ECO:0007669"/>
    <property type="project" value="TreeGrafter"/>
</dbReference>
<feature type="binding site" evidence="11">
    <location>
        <position position="209"/>
    </location>
    <ligand>
        <name>Ca(2+)</name>
        <dbReference type="ChEBI" id="CHEBI:29108"/>
        <label>1</label>
    </ligand>
</feature>
<dbReference type="PANTHER" id="PTHR10201:SF169">
    <property type="entry name" value="MATRIX METALLOPROTEINASE-16-LIKE PROTEIN"/>
    <property type="match status" value="1"/>
</dbReference>
<evidence type="ECO:0000256" key="5">
    <source>
        <dbReference type="ARBA" id="ARBA00022801"/>
    </source>
</evidence>
<keyword evidence="7" id="KW-0482">Metalloprotease</keyword>
<keyword evidence="11" id="KW-0106">Calcium</keyword>
<dbReference type="Gene3D" id="2.110.10.10">
    <property type="entry name" value="Hemopexin-like domain"/>
    <property type="match status" value="1"/>
</dbReference>
<evidence type="ECO:0000313" key="17">
    <source>
        <dbReference type="RefSeq" id="XP_030756928.1"/>
    </source>
</evidence>
<dbReference type="InterPro" id="IPR021190">
    <property type="entry name" value="Pept_M10A"/>
</dbReference>
<feature type="repeat" description="Hemopexin" evidence="12">
    <location>
        <begin position="390"/>
        <end position="435"/>
    </location>
</feature>
<dbReference type="CDD" id="cd04278">
    <property type="entry name" value="ZnMc_MMP"/>
    <property type="match status" value="1"/>
</dbReference>
<feature type="active site" evidence="9">
    <location>
        <position position="233"/>
    </location>
</feature>
<evidence type="ECO:0000256" key="6">
    <source>
        <dbReference type="ARBA" id="ARBA00022833"/>
    </source>
</evidence>
<evidence type="ECO:0000256" key="1">
    <source>
        <dbReference type="ARBA" id="ARBA00010370"/>
    </source>
</evidence>
<feature type="binding site" evidence="11">
    <location>
        <position position="187"/>
    </location>
    <ligand>
        <name>Zn(2+)</name>
        <dbReference type="ChEBI" id="CHEBI:29105"/>
        <label>1</label>
    </ligand>
</feature>
<feature type="binding site" evidence="11">
    <location>
        <position position="174"/>
    </location>
    <ligand>
        <name>Zn(2+)</name>
        <dbReference type="ChEBI" id="CHEBI:29105"/>
        <label>1</label>
    </ligand>
</feature>
<protein>
    <submittedName>
        <fullName evidence="17">Matrix metalloproteinase-2-like</fullName>
    </submittedName>
</protein>
<feature type="repeat" description="Hemopexin" evidence="12">
    <location>
        <begin position="437"/>
        <end position="485"/>
    </location>
</feature>
<evidence type="ECO:0000256" key="12">
    <source>
        <dbReference type="PROSITE-ProRule" id="PRU01011"/>
    </source>
</evidence>
<keyword evidence="14" id="KW-0732">Signal</keyword>
<dbReference type="InterPro" id="IPR018487">
    <property type="entry name" value="Hemopexin-like_repeat"/>
</dbReference>
<evidence type="ECO:0000313" key="16">
    <source>
        <dbReference type="Proteomes" id="UP000504635"/>
    </source>
</evidence>
<keyword evidence="16" id="KW-1185">Reference proteome</keyword>